<feature type="transmembrane region" description="Helical" evidence="1">
    <location>
        <begin position="25"/>
        <end position="50"/>
    </location>
</feature>
<sequence>HFMTIHDCTIYAFLSEAYMHFSREYVALLLILLLLLLLILLLLIIIIVVLF</sequence>
<organism evidence="2">
    <name type="scientific">marine sediment metagenome</name>
    <dbReference type="NCBI Taxonomy" id="412755"/>
    <lineage>
        <taxon>unclassified sequences</taxon>
        <taxon>metagenomes</taxon>
        <taxon>ecological metagenomes</taxon>
    </lineage>
</organism>
<dbReference type="EMBL" id="BART01011263">
    <property type="protein sequence ID" value="GAG82790.1"/>
    <property type="molecule type" value="Genomic_DNA"/>
</dbReference>
<evidence type="ECO:0000256" key="1">
    <source>
        <dbReference type="SAM" id="Phobius"/>
    </source>
</evidence>
<comment type="caution">
    <text evidence="2">The sequence shown here is derived from an EMBL/GenBank/DDBJ whole genome shotgun (WGS) entry which is preliminary data.</text>
</comment>
<dbReference type="AlphaFoldDB" id="X1AJL2"/>
<keyword evidence="1" id="KW-1133">Transmembrane helix</keyword>
<reference evidence="2" key="1">
    <citation type="journal article" date="2014" name="Front. Microbiol.">
        <title>High frequency of phylogenetically diverse reductive dehalogenase-homologous genes in deep subseafloor sedimentary metagenomes.</title>
        <authorList>
            <person name="Kawai M."/>
            <person name="Futagami T."/>
            <person name="Toyoda A."/>
            <person name="Takaki Y."/>
            <person name="Nishi S."/>
            <person name="Hori S."/>
            <person name="Arai W."/>
            <person name="Tsubouchi T."/>
            <person name="Morono Y."/>
            <person name="Uchiyama I."/>
            <person name="Ito T."/>
            <person name="Fujiyama A."/>
            <person name="Inagaki F."/>
            <person name="Takami H."/>
        </authorList>
    </citation>
    <scope>NUCLEOTIDE SEQUENCE</scope>
    <source>
        <strain evidence="2">Expedition CK06-06</strain>
    </source>
</reference>
<keyword evidence="1" id="KW-0472">Membrane</keyword>
<name>X1AJL2_9ZZZZ</name>
<gene>
    <name evidence="2" type="ORF">S01H4_24072</name>
</gene>
<feature type="non-terminal residue" evidence="2">
    <location>
        <position position="1"/>
    </location>
</feature>
<protein>
    <submittedName>
        <fullName evidence="2">Uncharacterized protein</fullName>
    </submittedName>
</protein>
<proteinExistence type="predicted"/>
<evidence type="ECO:0000313" key="2">
    <source>
        <dbReference type="EMBL" id="GAG82790.1"/>
    </source>
</evidence>
<keyword evidence="1" id="KW-0812">Transmembrane</keyword>
<accession>X1AJL2</accession>